<dbReference type="AntiFam" id="ANF00178">
    <property type="entry name" value="Shadow ORF (opposite dhbF)"/>
</dbReference>
<protein>
    <submittedName>
        <fullName evidence="2">Uncharacterized protein</fullName>
    </submittedName>
</protein>
<accession>A0A1J5QWE7</accession>
<comment type="caution">
    <text evidence="2">The sequence shown here is derived from an EMBL/GenBank/DDBJ whole genome shotgun (WGS) entry which is preliminary data.</text>
</comment>
<proteinExistence type="predicted"/>
<feature type="compositionally biased region" description="Low complexity" evidence="1">
    <location>
        <begin position="7"/>
        <end position="20"/>
    </location>
</feature>
<organism evidence="2">
    <name type="scientific">mine drainage metagenome</name>
    <dbReference type="NCBI Taxonomy" id="410659"/>
    <lineage>
        <taxon>unclassified sequences</taxon>
        <taxon>metagenomes</taxon>
        <taxon>ecological metagenomes</taxon>
    </lineage>
</organism>
<evidence type="ECO:0000313" key="2">
    <source>
        <dbReference type="EMBL" id="OIQ84175.1"/>
    </source>
</evidence>
<sequence length="199" mass="21111">MWRGLAEEGIGAQRRGGAAALPEQGQHAQHQQRVAAEVEKIVQPADPLQTQGLREGVADAAFGVVLRRLVGYDQVGPVGGRLGQRALVELAVGRDGQRVQPDERCRHHVVRQPRGEPLTQFRRRNRPLGGHAIGQQARLAGGVLARDDRAGAHGGVLGQRGFDFAELDAKAANLDLGVGAADVVELAVRQPAHEVAGAV</sequence>
<feature type="region of interest" description="Disordered" evidence="1">
    <location>
        <begin position="1"/>
        <end position="29"/>
    </location>
</feature>
<name>A0A1J5QWE7_9ZZZZ</name>
<evidence type="ECO:0000256" key="1">
    <source>
        <dbReference type="SAM" id="MobiDB-lite"/>
    </source>
</evidence>
<reference evidence="2" key="1">
    <citation type="submission" date="2016-10" db="EMBL/GenBank/DDBJ databases">
        <title>Sequence of Gallionella enrichment culture.</title>
        <authorList>
            <person name="Poehlein A."/>
            <person name="Muehling M."/>
            <person name="Daniel R."/>
        </authorList>
    </citation>
    <scope>NUCLEOTIDE SEQUENCE</scope>
</reference>
<gene>
    <name evidence="2" type="ORF">GALL_340050</name>
</gene>
<dbReference type="AlphaFoldDB" id="A0A1J5QWE7"/>
<dbReference type="EMBL" id="MLJW01000639">
    <property type="protein sequence ID" value="OIQ84175.1"/>
    <property type="molecule type" value="Genomic_DNA"/>
</dbReference>